<comment type="caution">
    <text evidence="3">The sequence shown here is derived from an EMBL/GenBank/DDBJ whole genome shotgun (WGS) entry which is preliminary data.</text>
</comment>
<feature type="signal peptide" evidence="1">
    <location>
        <begin position="1"/>
        <end position="19"/>
    </location>
</feature>
<keyword evidence="4" id="KW-1185">Reference proteome</keyword>
<dbReference type="AlphaFoldDB" id="A0A5B0SM33"/>
<evidence type="ECO:0000313" key="4">
    <source>
        <dbReference type="Proteomes" id="UP000324748"/>
    </source>
</evidence>
<dbReference type="Proteomes" id="UP000325313">
    <property type="component" value="Unassembled WGS sequence"/>
</dbReference>
<sequence length="128" mass="14681">MKFIFLSLAIMTLISKVWGIVEQVTHNKNIYYVFTGDSLMENALQLSVVKTEDNKPLKKGNIIQVPCKNNTNQTLKIWTGNLGLVELQQSEEKTISWDKVEPLMVLAQGVSVPLDKRIYKQVLEIYRK</sequence>
<dbReference type="EMBL" id="VDEP01000002">
    <property type="protein sequence ID" value="KAA1138439.1"/>
    <property type="molecule type" value="Genomic_DNA"/>
</dbReference>
<evidence type="ECO:0000313" key="3">
    <source>
        <dbReference type="EMBL" id="KAA1138439.1"/>
    </source>
</evidence>
<reference evidence="4 5" key="1">
    <citation type="submission" date="2019-05" db="EMBL/GenBank/DDBJ databases">
        <title>Emergence of the Ug99 lineage of the wheat stem rust pathogen through somatic hybridization.</title>
        <authorList>
            <person name="Li F."/>
            <person name="Upadhyaya N.M."/>
            <person name="Sperschneider J."/>
            <person name="Matny O."/>
            <person name="Nguyen-Phuc H."/>
            <person name="Mago R."/>
            <person name="Raley C."/>
            <person name="Miller M.E."/>
            <person name="Silverstein K.A.T."/>
            <person name="Henningsen E."/>
            <person name="Hirsch C.D."/>
            <person name="Visser B."/>
            <person name="Pretorius Z.A."/>
            <person name="Steffenson B.J."/>
            <person name="Schwessinger B."/>
            <person name="Dodds P.N."/>
            <person name="Figueroa M."/>
        </authorList>
    </citation>
    <scope>NUCLEOTIDE SEQUENCE [LARGE SCALE GENOMIC DNA]</scope>
    <source>
        <strain evidence="2">21-0</strain>
        <strain evidence="3 5">Ug99</strain>
    </source>
</reference>
<keyword evidence="1" id="KW-0732">Signal</keyword>
<gene>
    <name evidence="2" type="ORF">PGT21_019975</name>
    <name evidence="3" type="ORF">PGTUg99_010542</name>
</gene>
<dbReference type="Proteomes" id="UP000324748">
    <property type="component" value="Unassembled WGS sequence"/>
</dbReference>
<evidence type="ECO:0008006" key="6">
    <source>
        <dbReference type="Google" id="ProtNLM"/>
    </source>
</evidence>
<accession>A0A5B0SM33</accession>
<proteinExistence type="predicted"/>
<feature type="chain" id="PRO_5036138398" description="LysM domain-containing protein" evidence="1">
    <location>
        <begin position="20"/>
        <end position="128"/>
    </location>
</feature>
<name>A0A5B0SM33_PUCGR</name>
<dbReference type="EMBL" id="VSWC01000028">
    <property type="protein sequence ID" value="KAA1108643.1"/>
    <property type="molecule type" value="Genomic_DNA"/>
</dbReference>
<evidence type="ECO:0000313" key="5">
    <source>
        <dbReference type="Proteomes" id="UP000325313"/>
    </source>
</evidence>
<evidence type="ECO:0000313" key="2">
    <source>
        <dbReference type="EMBL" id="KAA1108643.1"/>
    </source>
</evidence>
<evidence type="ECO:0000256" key="1">
    <source>
        <dbReference type="SAM" id="SignalP"/>
    </source>
</evidence>
<protein>
    <recommendedName>
        <fullName evidence="6">LysM domain-containing protein</fullName>
    </recommendedName>
</protein>
<organism evidence="3 5">
    <name type="scientific">Puccinia graminis f. sp. tritici</name>
    <dbReference type="NCBI Taxonomy" id="56615"/>
    <lineage>
        <taxon>Eukaryota</taxon>
        <taxon>Fungi</taxon>
        <taxon>Dikarya</taxon>
        <taxon>Basidiomycota</taxon>
        <taxon>Pucciniomycotina</taxon>
        <taxon>Pucciniomycetes</taxon>
        <taxon>Pucciniales</taxon>
        <taxon>Pucciniaceae</taxon>
        <taxon>Puccinia</taxon>
    </lineage>
</organism>